<evidence type="ECO:0000256" key="1">
    <source>
        <dbReference type="ARBA" id="ARBA00004123"/>
    </source>
</evidence>
<keyword evidence="5" id="KW-0808">Transferase</keyword>
<evidence type="ECO:0000256" key="7">
    <source>
        <dbReference type="ARBA" id="ARBA00022853"/>
    </source>
</evidence>
<evidence type="ECO:0000256" key="5">
    <source>
        <dbReference type="ARBA" id="ARBA00022679"/>
    </source>
</evidence>
<evidence type="ECO:0000256" key="3">
    <source>
        <dbReference type="ARBA" id="ARBA00022454"/>
    </source>
</evidence>
<dbReference type="AlphaFoldDB" id="A0A3B6SQN0"/>
<evidence type="ECO:0000256" key="6">
    <source>
        <dbReference type="ARBA" id="ARBA00022691"/>
    </source>
</evidence>
<keyword evidence="3" id="KW-0158">Chromosome</keyword>
<dbReference type="GO" id="GO:0000785">
    <property type="term" value="C:chromatin"/>
    <property type="evidence" value="ECO:0000318"/>
    <property type="project" value="GO_Central"/>
</dbReference>
<dbReference type="SMART" id="SM00508">
    <property type="entry name" value="PostSET"/>
    <property type="match status" value="1"/>
</dbReference>
<dbReference type="PROSITE" id="PS51578">
    <property type="entry name" value="SAM_MT43_SET2_2"/>
    <property type="match status" value="1"/>
</dbReference>
<name>A0A3B6SQN0_WHEAT</name>
<dbReference type="Gramene" id="TraesNOR7B03G04259000.2">
    <property type="protein sequence ID" value="TraesNOR7B03G04259000.2"/>
    <property type="gene ID" value="TraesNOR7B03G04259000"/>
</dbReference>
<keyword evidence="8" id="KW-0539">Nucleus</keyword>
<keyword evidence="7" id="KW-0156">Chromatin regulator</keyword>
<evidence type="ECO:0000256" key="9">
    <source>
        <dbReference type="ARBA" id="ARBA00023328"/>
    </source>
</evidence>
<reference evidence="14" key="1">
    <citation type="submission" date="2018-08" db="EMBL/GenBank/DDBJ databases">
        <authorList>
            <person name="Rossello M."/>
        </authorList>
    </citation>
    <scope>NUCLEOTIDE SEQUENCE [LARGE SCALE GENOMIC DNA]</scope>
    <source>
        <strain evidence="14">cv. Chinese Spring</strain>
    </source>
</reference>
<dbReference type="FunFam" id="2.170.270.10:FF:000034">
    <property type="entry name" value="Histone-lysine N-methyltransferase"/>
    <property type="match status" value="1"/>
</dbReference>
<organism evidence="14">
    <name type="scientific">Triticum aestivum</name>
    <name type="common">Wheat</name>
    <dbReference type="NCBI Taxonomy" id="4565"/>
    <lineage>
        <taxon>Eukaryota</taxon>
        <taxon>Viridiplantae</taxon>
        <taxon>Streptophyta</taxon>
        <taxon>Embryophyta</taxon>
        <taxon>Tracheophyta</taxon>
        <taxon>Spermatophyta</taxon>
        <taxon>Magnoliopsida</taxon>
        <taxon>Liliopsida</taxon>
        <taxon>Poales</taxon>
        <taxon>Poaceae</taxon>
        <taxon>BOP clade</taxon>
        <taxon>Pooideae</taxon>
        <taxon>Triticodae</taxon>
        <taxon>Triticeae</taxon>
        <taxon>Triticinae</taxon>
        <taxon>Triticum</taxon>
    </lineage>
</organism>
<dbReference type="Gramene" id="TraesCS7B03G0949400.2">
    <property type="protein sequence ID" value="TraesCS7B03G0949400.2.CDS"/>
    <property type="gene ID" value="TraesCS7B03G0949400"/>
</dbReference>
<dbReference type="CDD" id="cd19175">
    <property type="entry name" value="SET_ASHR3-like"/>
    <property type="match status" value="1"/>
</dbReference>
<dbReference type="Gene3D" id="2.170.270.10">
    <property type="entry name" value="SET domain"/>
    <property type="match status" value="1"/>
</dbReference>
<dbReference type="PROSITE" id="PS50868">
    <property type="entry name" value="POST_SET"/>
    <property type="match status" value="1"/>
</dbReference>
<dbReference type="GO" id="GO:0000775">
    <property type="term" value="C:chromosome, centromeric region"/>
    <property type="evidence" value="ECO:0007669"/>
    <property type="project" value="UniProtKB-SubCell"/>
</dbReference>
<evidence type="ECO:0000256" key="8">
    <source>
        <dbReference type="ARBA" id="ARBA00023242"/>
    </source>
</evidence>
<dbReference type="GO" id="GO:0032259">
    <property type="term" value="P:methylation"/>
    <property type="evidence" value="ECO:0007669"/>
    <property type="project" value="UniProtKB-KW"/>
</dbReference>
<dbReference type="InterPro" id="IPR006560">
    <property type="entry name" value="AWS_dom"/>
</dbReference>
<keyword evidence="4" id="KW-0489">Methyltransferase</keyword>
<dbReference type="PROSITE" id="PS50280">
    <property type="entry name" value="SET"/>
    <property type="match status" value="1"/>
</dbReference>
<dbReference type="Pfam" id="PF00856">
    <property type="entry name" value="SET"/>
    <property type="match status" value="1"/>
</dbReference>
<gene>
    <name evidence="14" type="primary">LOC123158555</name>
</gene>
<dbReference type="SMR" id="A0A3B6SQN0"/>
<feature type="domain" description="Post-SET" evidence="12">
    <location>
        <begin position="227"/>
        <end position="243"/>
    </location>
</feature>
<dbReference type="InterPro" id="IPR047893">
    <property type="entry name" value="ASHR3-like_SET"/>
</dbReference>
<dbReference type="InterPro" id="IPR046341">
    <property type="entry name" value="SET_dom_sf"/>
</dbReference>
<evidence type="ECO:0000256" key="4">
    <source>
        <dbReference type="ARBA" id="ARBA00022603"/>
    </source>
</evidence>
<keyword evidence="6" id="KW-0949">S-adenosyl-L-methionine</keyword>
<evidence type="ECO:0000259" key="12">
    <source>
        <dbReference type="PROSITE" id="PS50868"/>
    </source>
</evidence>
<comment type="subcellular location">
    <subcellularLocation>
        <location evidence="2">Chromosome</location>
        <location evidence="2">Centromere</location>
    </subcellularLocation>
    <subcellularLocation>
        <location evidence="1">Nucleus</location>
    </subcellularLocation>
</comment>
<dbReference type="GO" id="GO:0005634">
    <property type="term" value="C:nucleus"/>
    <property type="evidence" value="ECO:0000318"/>
    <property type="project" value="GO_Central"/>
</dbReference>
<accession>A0A3B6SQN0</accession>
<dbReference type="Gramene" id="TraesNOR7B03G04259000.1">
    <property type="protein sequence ID" value="TraesNOR7B03G04259000.1"/>
    <property type="gene ID" value="TraesNOR7B03G04259000"/>
</dbReference>
<dbReference type="STRING" id="4565.A0A3B6SQN0"/>
<evidence type="ECO:0000256" key="10">
    <source>
        <dbReference type="ARBA" id="ARBA00054897"/>
    </source>
</evidence>
<evidence type="ECO:0000313" key="15">
    <source>
        <dbReference type="Proteomes" id="UP000019116"/>
    </source>
</evidence>
<dbReference type="SUPFAM" id="SSF82199">
    <property type="entry name" value="SET domain"/>
    <property type="match status" value="1"/>
</dbReference>
<feature type="domain" description="AWS" evidence="13">
    <location>
        <begin position="53"/>
        <end position="102"/>
    </location>
</feature>
<comment type="function">
    <text evidence="10">Histone methyltransferase.</text>
</comment>
<proteinExistence type="predicted"/>
<protein>
    <recommendedName>
        <fullName evidence="16">Histone-lysine N-methyltransferase</fullName>
    </recommendedName>
</protein>
<evidence type="ECO:0000259" key="13">
    <source>
        <dbReference type="PROSITE" id="PS51215"/>
    </source>
</evidence>
<dbReference type="InterPro" id="IPR003616">
    <property type="entry name" value="Post-SET_dom"/>
</dbReference>
<dbReference type="GO" id="GO:0046975">
    <property type="term" value="F:histone H3K36 methyltransferase activity"/>
    <property type="evidence" value="ECO:0000318"/>
    <property type="project" value="GO_Central"/>
</dbReference>
<dbReference type="PANTHER" id="PTHR22884">
    <property type="entry name" value="SET DOMAIN PROTEINS"/>
    <property type="match status" value="1"/>
</dbReference>
<feature type="domain" description="SET" evidence="11">
    <location>
        <begin position="96"/>
        <end position="221"/>
    </location>
</feature>
<keyword evidence="9" id="KW-0137">Centromere</keyword>
<keyword evidence="15" id="KW-1185">Reference proteome</keyword>
<dbReference type="Proteomes" id="UP000019116">
    <property type="component" value="Chromosome 7B"/>
</dbReference>
<dbReference type="SMART" id="SM00317">
    <property type="entry name" value="SET"/>
    <property type="match status" value="1"/>
</dbReference>
<sequence>MGPEHVFDELTKALKDPADFVDFDLPSALKEWKLGYYIPIKRNIYLTKKRVEDDGIFCSCSLSSESPVTCGKDCQCGMLFSCCSSNCKCENKCANKSFQLRPLFKTKLIKTEKCGFGLIAEDEIKKGEFVIEYVGEVIDDRTCEERLWKMKRQRYTNFYLCEVSSNMVIDATNKGNKSRFINHSCEPNTEMQKWTVDGQTRVGIFALRDIERGEELTYDYKFVQFGADQDCHCGSSNCRKMVGTSKSFNSFVLHNGNSGSSQDQHDIKKRKTTSDNCIGEIIRLWDRRDKMYVPAVVHDYDEYTGMHTLLLDEETTEKFDMREEDWDFLPRPEDPEEDNY</sequence>
<evidence type="ECO:0000256" key="2">
    <source>
        <dbReference type="ARBA" id="ARBA00004584"/>
    </source>
</evidence>
<evidence type="ECO:0008006" key="16">
    <source>
        <dbReference type="Google" id="ProtNLM"/>
    </source>
</evidence>
<evidence type="ECO:0000259" key="11">
    <source>
        <dbReference type="PROSITE" id="PS50280"/>
    </source>
</evidence>
<dbReference type="InterPro" id="IPR001214">
    <property type="entry name" value="SET_dom"/>
</dbReference>
<dbReference type="InterPro" id="IPR050777">
    <property type="entry name" value="SET2_Histone-Lys_MeTrsfase"/>
</dbReference>
<dbReference type="PROSITE" id="PS51215">
    <property type="entry name" value="AWS"/>
    <property type="match status" value="1"/>
</dbReference>
<reference evidence="14" key="2">
    <citation type="submission" date="2018-10" db="UniProtKB">
        <authorList>
            <consortium name="EnsemblPlants"/>
        </authorList>
    </citation>
    <scope>IDENTIFICATION</scope>
</reference>
<dbReference type="SMART" id="SM00570">
    <property type="entry name" value="AWS"/>
    <property type="match status" value="1"/>
</dbReference>
<dbReference type="GO" id="GO:0006355">
    <property type="term" value="P:regulation of DNA-templated transcription"/>
    <property type="evidence" value="ECO:0000318"/>
    <property type="project" value="GO_Central"/>
</dbReference>
<evidence type="ECO:0000313" key="14">
    <source>
        <dbReference type="EnsemblPlants" id="TraesCS7B02G354300.1"/>
    </source>
</evidence>
<dbReference type="Gramene" id="TraesCS7B02G354300.1">
    <property type="protein sequence ID" value="TraesCS7B02G354300.1"/>
    <property type="gene ID" value="TraesCS7B02G354300"/>
</dbReference>
<dbReference type="InterPro" id="IPR025787">
    <property type="entry name" value="Hist-Lys_N-MeTrfase_SET2_plant"/>
</dbReference>
<dbReference type="EnsemblPlants" id="TraesCS7B02G354300.1">
    <property type="protein sequence ID" value="TraesCS7B02G354300.1"/>
    <property type="gene ID" value="TraesCS7B02G354300"/>
</dbReference>